<evidence type="ECO:0000256" key="3">
    <source>
        <dbReference type="ARBA" id="ARBA00022525"/>
    </source>
</evidence>
<dbReference type="GO" id="GO:0005576">
    <property type="term" value="C:extracellular region"/>
    <property type="evidence" value="ECO:0007669"/>
    <property type="project" value="UniProtKB-SubCell"/>
</dbReference>
<evidence type="ECO:0000256" key="8">
    <source>
        <dbReference type="PIRSR" id="PIRSR001849-50"/>
    </source>
</evidence>
<evidence type="ECO:0000313" key="9">
    <source>
        <dbReference type="Ensembl" id="ENSPNAP00000014369.2"/>
    </source>
</evidence>
<dbReference type="GeneTree" id="ENSGT00940000154436"/>
<sequence length="104" mass="11482">DDQHKLKLNQRTLFLQDSGFTFSLQAVKILKNLMEGSGSSDPHLTHSTPVPLCANPELPNEFQEVCQADDRDKIFSNLVKIITPPDPCEICANAACTGCVFHNI</sequence>
<feature type="disulfide bond" evidence="8">
    <location>
        <begin position="53"/>
        <end position="66"/>
    </location>
</feature>
<accession>A0A3B4CV18</accession>
<comment type="subcellular location">
    <subcellularLocation>
        <location evidence="1">Secreted</location>
    </subcellularLocation>
</comment>
<dbReference type="PRINTS" id="PR00774">
    <property type="entry name" value="GUANYLIN"/>
</dbReference>
<dbReference type="SUPFAM" id="SSF89890">
    <property type="entry name" value="Proguanylin"/>
    <property type="match status" value="1"/>
</dbReference>
<name>A0A3B4CV18_PYGNA</name>
<keyword evidence="5 8" id="KW-1015">Disulfide bond</keyword>
<evidence type="ECO:0000256" key="2">
    <source>
        <dbReference type="ARBA" id="ARBA00009883"/>
    </source>
</evidence>
<dbReference type="Pfam" id="PF02058">
    <property type="entry name" value="Guanylin"/>
    <property type="match status" value="1"/>
</dbReference>
<dbReference type="GO" id="GO:0030250">
    <property type="term" value="F:guanylate cyclase activator activity"/>
    <property type="evidence" value="ECO:0007669"/>
    <property type="project" value="InterPro"/>
</dbReference>
<evidence type="ECO:0000256" key="7">
    <source>
        <dbReference type="ARBA" id="ARBA00041176"/>
    </source>
</evidence>
<evidence type="ECO:0000256" key="6">
    <source>
        <dbReference type="ARBA" id="ARBA00037765"/>
    </source>
</evidence>
<evidence type="ECO:0000313" key="10">
    <source>
        <dbReference type="Proteomes" id="UP001501920"/>
    </source>
</evidence>
<dbReference type="PIRSF" id="PIRSF001849">
    <property type="entry name" value="Guanylin"/>
    <property type="match status" value="1"/>
</dbReference>
<organism evidence="9 10">
    <name type="scientific">Pygocentrus nattereri</name>
    <name type="common">Red-bellied piranha</name>
    <dbReference type="NCBI Taxonomy" id="42514"/>
    <lineage>
        <taxon>Eukaryota</taxon>
        <taxon>Metazoa</taxon>
        <taxon>Chordata</taxon>
        <taxon>Craniata</taxon>
        <taxon>Vertebrata</taxon>
        <taxon>Euteleostomi</taxon>
        <taxon>Actinopterygii</taxon>
        <taxon>Neopterygii</taxon>
        <taxon>Teleostei</taxon>
        <taxon>Ostariophysi</taxon>
        <taxon>Characiformes</taxon>
        <taxon>Characoidei</taxon>
        <taxon>Pygocentrus</taxon>
    </lineage>
</organism>
<keyword evidence="10" id="KW-1185">Reference proteome</keyword>
<protein>
    <recommendedName>
        <fullName evidence="7">Guanylate cyclase activator 2B</fullName>
    </recommendedName>
</protein>
<dbReference type="PANTHER" id="PTHR11318:SF4">
    <property type="entry name" value="GUANYLATE CYCLASE ACTIVATOR 2B"/>
    <property type="match status" value="1"/>
</dbReference>
<evidence type="ECO:0000256" key="1">
    <source>
        <dbReference type="ARBA" id="ARBA00004613"/>
    </source>
</evidence>
<dbReference type="Gene3D" id="3.90.1450.10">
    <property type="entry name" value="Guanylin"/>
    <property type="match status" value="1"/>
</dbReference>
<keyword evidence="3" id="KW-0964">Secreted</keyword>
<dbReference type="InterPro" id="IPR036382">
    <property type="entry name" value="Guanylin_sf"/>
</dbReference>
<dbReference type="Proteomes" id="UP001501920">
    <property type="component" value="Chromosome 21"/>
</dbReference>
<dbReference type="PANTHER" id="PTHR11318">
    <property type="entry name" value="GUANYLIN FAMILY MEMBER"/>
    <property type="match status" value="1"/>
</dbReference>
<evidence type="ECO:0000256" key="5">
    <source>
        <dbReference type="ARBA" id="ARBA00023157"/>
    </source>
</evidence>
<dbReference type="OMA" id="ACDICAN"/>
<dbReference type="InterPro" id="IPR000879">
    <property type="entry name" value="Guanylin"/>
</dbReference>
<feature type="disulfide bond" evidence="8">
    <location>
        <begin position="91"/>
        <end position="99"/>
    </location>
</feature>
<dbReference type="AlphaFoldDB" id="A0A3B4CV18"/>
<reference evidence="9 10" key="1">
    <citation type="submission" date="2020-10" db="EMBL/GenBank/DDBJ databases">
        <title>Pygocentrus nattereri (red-bellied piranha) genome, fPygNat1, primary haplotype.</title>
        <authorList>
            <person name="Myers G."/>
            <person name="Meyer A."/>
            <person name="Karagic N."/>
            <person name="Pippel M."/>
            <person name="Winkler S."/>
            <person name="Tracey A."/>
            <person name="Wood J."/>
            <person name="Formenti G."/>
            <person name="Howe K."/>
            <person name="Fedrigo O."/>
            <person name="Jarvis E.D."/>
        </authorList>
    </citation>
    <scope>NUCLEOTIDE SEQUENCE [LARGE SCALE GENOMIC DNA]</scope>
</reference>
<feature type="disulfide bond" evidence="8">
    <location>
        <begin position="88"/>
        <end position="96"/>
    </location>
</feature>
<dbReference type="Ensembl" id="ENSPNAT00000022273.2">
    <property type="protein sequence ID" value="ENSPNAP00000014369.2"/>
    <property type="gene ID" value="ENSPNAG00000005413.2"/>
</dbReference>
<keyword evidence="4" id="KW-0732">Signal</keyword>
<comment type="function">
    <text evidence="6">Endogenous activator of intestinal guanylate cyclase. It stimulates this enzyme through the same receptor binding region as the heat-stable enterotoxins. May be a potent physiological regulator of intestinal fluid and electrolyte transport. May be an autocrine/paracrine regulator of intestinal salt and water transport.</text>
</comment>
<comment type="similarity">
    <text evidence="2">Belongs to the guanylin family.</text>
</comment>
<reference evidence="9" key="2">
    <citation type="submission" date="2025-08" db="UniProtKB">
        <authorList>
            <consortium name="Ensembl"/>
        </authorList>
    </citation>
    <scope>IDENTIFICATION</scope>
</reference>
<dbReference type="STRING" id="42514.ENSPNAP00000014369"/>
<evidence type="ECO:0000256" key="4">
    <source>
        <dbReference type="ARBA" id="ARBA00022729"/>
    </source>
</evidence>
<reference evidence="9" key="3">
    <citation type="submission" date="2025-09" db="UniProtKB">
        <authorList>
            <consortium name="Ensembl"/>
        </authorList>
    </citation>
    <scope>IDENTIFICATION</scope>
</reference>
<proteinExistence type="inferred from homology"/>